<dbReference type="InterPro" id="IPR012677">
    <property type="entry name" value="Nucleotide-bd_a/b_plait_sf"/>
</dbReference>
<keyword evidence="3 5" id="KW-0694">RNA-binding</keyword>
<feature type="compositionally biased region" description="Polar residues" evidence="6">
    <location>
        <begin position="373"/>
        <end position="383"/>
    </location>
</feature>
<evidence type="ECO:0000313" key="9">
    <source>
        <dbReference type="Proteomes" id="UP000663760"/>
    </source>
</evidence>
<sequence length="504" mass="55893">MGKRPPDVFESLFAPDNPFRRKPEPQAPPPKQEDQHQIRVASPSSKGADEGVDGAGAGGPVDGTGLSGEEGPGAVSSRKRKKAVVSVVSAEDDREDDKRQRKDGGRPAEKRKKRKRDELEAEYERRKLGYVVNGSKASKEGSEGEKDSVGVAVGRKRKGMDEGKDMKLEESFDDESKLLRTVFVGNLPLKTKRKALLKEFSGFGEVESIRLRSVPLLDTKTPRKGAIIKGQVNEAVDSVNAYIVFKDEQSARAALVRNMGKFDGNHIRVDMACPPRKKMKTETPLYNMKRSVFVGNLPFDVKDEEVYQLFCEDNQLGSNVEAIRVIRDPQTSLGKGIAYVLLKTREAANAVVRRKYWKLRDRSLRLSHAKSESAPTKATTPQKRSGPWDRRADFPSKRAETASEVTPSSKSSRPSKSGSLSYQGLRASKNGAEKKVGRSSASGRQNPFFQPRTPASAEQRDLKRKRPAVAARKAKTLRELGKKRKQEGATPENAHRSKKPRHLK</sequence>
<feature type="domain" description="RRM" evidence="7">
    <location>
        <begin position="180"/>
        <end position="274"/>
    </location>
</feature>
<dbReference type="GO" id="GO:0005730">
    <property type="term" value="C:nucleolus"/>
    <property type="evidence" value="ECO:0007669"/>
    <property type="project" value="UniProtKB-SubCell"/>
</dbReference>
<feature type="compositionally biased region" description="Basic residues" evidence="6">
    <location>
        <begin position="462"/>
        <end position="485"/>
    </location>
</feature>
<reference evidence="8" key="1">
    <citation type="submission" date="2020-02" db="EMBL/GenBank/DDBJ databases">
        <authorList>
            <person name="Scholz U."/>
            <person name="Mascher M."/>
            <person name="Fiebig A."/>
        </authorList>
    </citation>
    <scope>NUCLEOTIDE SEQUENCE</scope>
</reference>
<feature type="compositionally biased region" description="Gly residues" evidence="6">
    <location>
        <begin position="53"/>
        <end position="71"/>
    </location>
</feature>
<comment type="subcellular location">
    <subcellularLocation>
        <location evidence="1">Nucleus</location>
        <location evidence="1">Nucleolus</location>
    </subcellularLocation>
</comment>
<dbReference type="AlphaFoldDB" id="A0A7I8L296"/>
<dbReference type="InterPro" id="IPR000504">
    <property type="entry name" value="RRM_dom"/>
</dbReference>
<evidence type="ECO:0000256" key="3">
    <source>
        <dbReference type="ARBA" id="ARBA00022884"/>
    </source>
</evidence>
<dbReference type="Pfam" id="PF00076">
    <property type="entry name" value="RRM_1"/>
    <property type="match status" value="2"/>
</dbReference>
<protein>
    <recommendedName>
        <fullName evidence="7">RRM domain-containing protein</fullName>
    </recommendedName>
</protein>
<keyword evidence="9" id="KW-1185">Reference proteome</keyword>
<evidence type="ECO:0000256" key="6">
    <source>
        <dbReference type="SAM" id="MobiDB-lite"/>
    </source>
</evidence>
<dbReference type="Proteomes" id="UP000663760">
    <property type="component" value="Chromosome 10"/>
</dbReference>
<dbReference type="PANTHER" id="PTHR23236:SF25">
    <property type="entry name" value="RNA-BINDING PROTEIN 34"/>
    <property type="match status" value="1"/>
</dbReference>
<keyword evidence="4" id="KW-0539">Nucleus</keyword>
<dbReference type="GO" id="GO:0003723">
    <property type="term" value="F:RNA binding"/>
    <property type="evidence" value="ECO:0007669"/>
    <property type="project" value="UniProtKB-UniRule"/>
</dbReference>
<accession>A0A7I8L296</accession>
<dbReference type="SMART" id="SM00360">
    <property type="entry name" value="RRM"/>
    <property type="match status" value="2"/>
</dbReference>
<evidence type="ECO:0000313" key="8">
    <source>
        <dbReference type="EMBL" id="CAA7403862.1"/>
    </source>
</evidence>
<feature type="compositionally biased region" description="Polar residues" evidence="6">
    <location>
        <begin position="439"/>
        <end position="448"/>
    </location>
</feature>
<evidence type="ECO:0000256" key="5">
    <source>
        <dbReference type="PROSITE-ProRule" id="PRU00176"/>
    </source>
</evidence>
<dbReference type="Gene3D" id="3.30.70.330">
    <property type="match status" value="2"/>
</dbReference>
<dbReference type="PANTHER" id="PTHR23236">
    <property type="entry name" value="EUKARYOTIC TRANSLATION INITIATION FACTOR 4B/4H"/>
    <property type="match status" value="1"/>
</dbReference>
<name>A0A7I8L296_SPIIN</name>
<dbReference type="InterPro" id="IPR035979">
    <property type="entry name" value="RBD_domain_sf"/>
</dbReference>
<feature type="compositionally biased region" description="Low complexity" evidence="6">
    <location>
        <begin position="407"/>
        <end position="421"/>
    </location>
</feature>
<gene>
    <name evidence="8" type="ORF">SI8410_10014540</name>
</gene>
<proteinExistence type="inferred from homology"/>
<dbReference type="EMBL" id="LR746273">
    <property type="protein sequence ID" value="CAA7403862.1"/>
    <property type="molecule type" value="Genomic_DNA"/>
</dbReference>
<organism evidence="8 9">
    <name type="scientific">Spirodela intermedia</name>
    <name type="common">Intermediate duckweed</name>
    <dbReference type="NCBI Taxonomy" id="51605"/>
    <lineage>
        <taxon>Eukaryota</taxon>
        <taxon>Viridiplantae</taxon>
        <taxon>Streptophyta</taxon>
        <taxon>Embryophyta</taxon>
        <taxon>Tracheophyta</taxon>
        <taxon>Spermatophyta</taxon>
        <taxon>Magnoliopsida</taxon>
        <taxon>Liliopsida</taxon>
        <taxon>Araceae</taxon>
        <taxon>Lemnoideae</taxon>
        <taxon>Spirodela</taxon>
    </lineage>
</organism>
<evidence type="ECO:0000256" key="1">
    <source>
        <dbReference type="ARBA" id="ARBA00004604"/>
    </source>
</evidence>
<feature type="region of interest" description="Disordered" evidence="6">
    <location>
        <begin position="1"/>
        <end position="119"/>
    </location>
</feature>
<dbReference type="OrthoDB" id="442677at2759"/>
<evidence type="ECO:0000256" key="4">
    <source>
        <dbReference type="ARBA" id="ARBA00023242"/>
    </source>
</evidence>
<dbReference type="CDD" id="cd12394">
    <property type="entry name" value="RRM1_RBM34"/>
    <property type="match status" value="1"/>
</dbReference>
<evidence type="ECO:0000259" key="7">
    <source>
        <dbReference type="PROSITE" id="PS50102"/>
    </source>
</evidence>
<evidence type="ECO:0000256" key="2">
    <source>
        <dbReference type="ARBA" id="ARBA00007077"/>
    </source>
</evidence>
<dbReference type="PROSITE" id="PS50102">
    <property type="entry name" value="RRM"/>
    <property type="match status" value="2"/>
</dbReference>
<feature type="domain" description="RRM" evidence="7">
    <location>
        <begin position="290"/>
        <end position="371"/>
    </location>
</feature>
<comment type="similarity">
    <text evidence="2">Belongs to the RRM RBM34 family.</text>
</comment>
<feature type="compositionally biased region" description="Basic and acidic residues" evidence="6">
    <location>
        <begin position="386"/>
        <end position="401"/>
    </location>
</feature>
<dbReference type="SUPFAM" id="SSF54928">
    <property type="entry name" value="RNA-binding domain, RBD"/>
    <property type="match status" value="2"/>
</dbReference>
<feature type="region of interest" description="Disordered" evidence="6">
    <location>
        <begin position="367"/>
        <end position="504"/>
    </location>
</feature>
<feature type="compositionally biased region" description="Basic and acidic residues" evidence="6">
    <location>
        <begin position="96"/>
        <end position="108"/>
    </location>
</feature>